<protein>
    <submittedName>
        <fullName evidence="9">Pyridinenucleotide-disulphide (Lipoamid) oxidoreductase</fullName>
        <ecNumber evidence="9">1.8.1.4</ecNumber>
    </submittedName>
</protein>
<feature type="disulfide bond" description="Redox-active" evidence="6">
    <location>
        <begin position="43"/>
        <end position="48"/>
    </location>
</feature>
<keyword evidence="5" id="KW-0520">NAD</keyword>
<evidence type="ECO:0000256" key="5">
    <source>
        <dbReference type="PIRSR" id="PIRSR000350-3"/>
    </source>
</evidence>
<dbReference type="SUPFAM" id="SSF55424">
    <property type="entry name" value="FAD/NAD-linked reductases, dimerisation (C-terminal) domain"/>
    <property type="match status" value="1"/>
</dbReference>
<dbReference type="PANTHER" id="PTHR43014:SF4">
    <property type="entry name" value="PYRIDINE NUCLEOTIDE-DISULFIDE OXIDOREDUCTASE RCLA-RELATED"/>
    <property type="match status" value="1"/>
</dbReference>
<feature type="binding site" evidence="5">
    <location>
        <begin position="179"/>
        <end position="186"/>
    </location>
    <ligand>
        <name>NAD(+)</name>
        <dbReference type="ChEBI" id="CHEBI:57540"/>
    </ligand>
</feature>
<dbReference type="Gene3D" id="3.50.50.60">
    <property type="entry name" value="FAD/NAD(P)-binding domain"/>
    <property type="match status" value="2"/>
</dbReference>
<evidence type="ECO:0000256" key="3">
    <source>
        <dbReference type="ARBA" id="ARBA00022827"/>
    </source>
</evidence>
<dbReference type="InterPro" id="IPR036188">
    <property type="entry name" value="FAD/NAD-bd_sf"/>
</dbReference>
<dbReference type="PRINTS" id="PR00411">
    <property type="entry name" value="PNDRDTASEI"/>
</dbReference>
<feature type="domain" description="Pyridine nucleotide-disulphide oxidoreductase dimerisation" evidence="7">
    <location>
        <begin position="349"/>
        <end position="453"/>
    </location>
</feature>
<feature type="binding site" evidence="5">
    <location>
        <position position="311"/>
    </location>
    <ligand>
        <name>FAD</name>
        <dbReference type="ChEBI" id="CHEBI:57692"/>
    </ligand>
</feature>
<dbReference type="Gene3D" id="3.30.390.30">
    <property type="match status" value="1"/>
</dbReference>
<dbReference type="PANTHER" id="PTHR43014">
    <property type="entry name" value="MERCURIC REDUCTASE"/>
    <property type="match status" value="1"/>
</dbReference>
<keyword evidence="5" id="KW-0547">Nucleotide-binding</keyword>
<evidence type="ECO:0000313" key="9">
    <source>
        <dbReference type="EMBL" id="SCU89040.1"/>
    </source>
</evidence>
<feature type="binding site" evidence="5">
    <location>
        <begin position="142"/>
        <end position="144"/>
    </location>
    <ligand>
        <name>FAD</name>
        <dbReference type="ChEBI" id="CHEBI:57692"/>
    </ligand>
</feature>
<keyword evidence="9" id="KW-0560">Oxidoreductase</keyword>
<feature type="binding site" evidence="5">
    <location>
        <position position="52"/>
    </location>
    <ligand>
        <name>FAD</name>
        <dbReference type="ChEBI" id="CHEBI:57692"/>
    </ligand>
</feature>
<dbReference type="EMBL" id="FMSH01000431">
    <property type="protein sequence ID" value="SCU89040.1"/>
    <property type="molecule type" value="Genomic_DNA"/>
</dbReference>
<keyword evidence="2" id="KW-0285">Flavoprotein</keyword>
<comment type="cofactor">
    <cofactor evidence="5">
        <name>FAD</name>
        <dbReference type="ChEBI" id="CHEBI:57692"/>
    </cofactor>
    <text evidence="5">Binds 1 FAD per subunit.</text>
</comment>
<dbReference type="Pfam" id="PF02852">
    <property type="entry name" value="Pyr_redox_dim"/>
    <property type="match status" value="1"/>
</dbReference>
<dbReference type="InterPro" id="IPR016156">
    <property type="entry name" value="FAD/NAD-linked_Rdtase_dimer_sf"/>
</dbReference>
<evidence type="ECO:0000259" key="7">
    <source>
        <dbReference type="Pfam" id="PF02852"/>
    </source>
</evidence>
<proteinExistence type="inferred from homology"/>
<evidence type="ECO:0000259" key="8">
    <source>
        <dbReference type="Pfam" id="PF07992"/>
    </source>
</evidence>
<organism evidence="9">
    <name type="scientific">Cupriavidus necator</name>
    <name type="common">Alcaligenes eutrophus</name>
    <name type="synonym">Ralstonia eutropha</name>
    <dbReference type="NCBI Taxonomy" id="106590"/>
    <lineage>
        <taxon>Bacteria</taxon>
        <taxon>Pseudomonadati</taxon>
        <taxon>Pseudomonadota</taxon>
        <taxon>Betaproteobacteria</taxon>
        <taxon>Burkholderiales</taxon>
        <taxon>Burkholderiaceae</taxon>
        <taxon>Cupriavidus</taxon>
    </lineage>
</organism>
<dbReference type="InterPro" id="IPR004099">
    <property type="entry name" value="Pyr_nucl-diS_OxRdtase_dimer"/>
</dbReference>
<dbReference type="GO" id="GO:0003955">
    <property type="term" value="F:NAD(P)H dehydrogenase (quinone) activity"/>
    <property type="evidence" value="ECO:0007669"/>
    <property type="project" value="TreeGrafter"/>
</dbReference>
<evidence type="ECO:0000256" key="4">
    <source>
        <dbReference type="PIRSR" id="PIRSR000350-2"/>
    </source>
</evidence>
<dbReference type="PIRSF" id="PIRSF000350">
    <property type="entry name" value="Mercury_reductase_MerA"/>
    <property type="match status" value="1"/>
</dbReference>
<dbReference type="GO" id="GO:0004148">
    <property type="term" value="F:dihydrolipoyl dehydrogenase (NADH) activity"/>
    <property type="evidence" value="ECO:0007669"/>
    <property type="project" value="UniProtKB-EC"/>
</dbReference>
<dbReference type="InterPro" id="IPR023753">
    <property type="entry name" value="FAD/NAD-binding_dom"/>
</dbReference>
<reference evidence="9" key="1">
    <citation type="submission" date="2016-09" db="EMBL/GenBank/DDBJ databases">
        <authorList>
            <person name="Capua I."/>
            <person name="De Benedictis P."/>
            <person name="Joannis T."/>
            <person name="Lombin L.H."/>
            <person name="Cattoli G."/>
        </authorList>
    </citation>
    <scope>NUCLEOTIDE SEQUENCE</scope>
    <source>
        <strain evidence="9">B9</strain>
    </source>
</reference>
<dbReference type="EC" id="1.8.1.4" evidence="9"/>
<evidence type="ECO:0000256" key="2">
    <source>
        <dbReference type="ARBA" id="ARBA00022630"/>
    </source>
</evidence>
<name>A0A1K0JHF4_CUPNE</name>
<dbReference type="NCBIfam" id="NF004939">
    <property type="entry name" value="PRK06292.1-1"/>
    <property type="match status" value="1"/>
</dbReference>
<comment type="similarity">
    <text evidence="1">Belongs to the class-I pyridine nucleotide-disulfide oxidoreductase family.</text>
</comment>
<dbReference type="GO" id="GO:0050660">
    <property type="term" value="F:flavin adenine dinucleotide binding"/>
    <property type="evidence" value="ECO:0007669"/>
    <property type="project" value="TreeGrafter"/>
</dbReference>
<keyword evidence="3 5" id="KW-0274">FAD</keyword>
<dbReference type="PRINTS" id="PR00368">
    <property type="entry name" value="FADPNR"/>
</dbReference>
<dbReference type="Pfam" id="PF07992">
    <property type="entry name" value="Pyr_redox_2"/>
    <property type="match status" value="1"/>
</dbReference>
<dbReference type="SUPFAM" id="SSF51905">
    <property type="entry name" value="FAD/NAD(P)-binding domain"/>
    <property type="match status" value="1"/>
</dbReference>
<sequence length="463" mass="49540">MTTIQTDVAVIGAGTAGLAAYRAAIAAGKRAVIIEGGPYGTTCARVGCMPSKLLIAAAEAAHELRHTAPFGVHVDGQVRIDGREVMARVRSERDRFVGFVVRGVESIPEADRIRGYARFIDNTTLEVDGHTTVRASRLVIATGSTPMLPAPFQVFGDRVIVNDDVFAWEDLPASVVVFGPGVIGLELGQALSRLGVRVRVFGVSGSLGPLTDPVIRACAAKTFNGEFYLDPGAKVTDMARDGDQVVVTYLDREGRSVTERFDYALVATGRVPNVRGLGLENAGLALDARGVPRFDARTLQCGNAPVFIAGDANNILPLLHEAADEGKAAGENAASYPQVKPLARRAPIAVVFTDPQIAMVGQRYADLAEGTFVTGEVSFEDQGRSRVMLKNRGLMHVYADKATGRFLGAEWTGPRAENIAHLLAWSYQQGLTIGQMLGMPFYHPVVEEGLRTALRDAEAKVEV</sequence>
<evidence type="ECO:0000256" key="6">
    <source>
        <dbReference type="PIRSR" id="PIRSR000350-4"/>
    </source>
</evidence>
<evidence type="ECO:0000256" key="1">
    <source>
        <dbReference type="ARBA" id="ARBA00007532"/>
    </source>
</evidence>
<accession>A0A1K0JHF4</accession>
<feature type="binding site" evidence="5">
    <location>
        <position position="269"/>
    </location>
    <ligand>
        <name>NAD(+)</name>
        <dbReference type="ChEBI" id="CHEBI:57540"/>
    </ligand>
</feature>
<dbReference type="RefSeq" id="WP_340528496.1">
    <property type="nucleotide sequence ID" value="NZ_FMSH01000431.1"/>
</dbReference>
<feature type="domain" description="FAD/NAD(P)-binding" evidence="8">
    <location>
        <begin position="7"/>
        <end position="326"/>
    </location>
</feature>
<gene>
    <name evidence="9" type="ORF">CNECB9_4870019</name>
</gene>
<dbReference type="InterPro" id="IPR001100">
    <property type="entry name" value="Pyr_nuc-diS_OxRdtase"/>
</dbReference>
<dbReference type="AlphaFoldDB" id="A0A1K0JHF4"/>
<feature type="active site" description="Proton acceptor" evidence="4">
    <location>
        <position position="443"/>
    </location>
</feature>